<dbReference type="AlphaFoldDB" id="A0A836KFG2"/>
<feature type="chain" id="PRO_5032297114" evidence="1">
    <location>
        <begin position="26"/>
        <end position="66"/>
    </location>
</feature>
<protein>
    <submittedName>
        <fullName evidence="2">Uncharacterized protein</fullName>
    </submittedName>
</protein>
<name>A0A836KFG2_LEIEN</name>
<dbReference type="KEGG" id="lenr:94169971"/>
<proteinExistence type="predicted"/>
<evidence type="ECO:0000313" key="3">
    <source>
        <dbReference type="Proteomes" id="UP000674179"/>
    </source>
</evidence>
<evidence type="ECO:0000256" key="1">
    <source>
        <dbReference type="SAM" id="SignalP"/>
    </source>
</evidence>
<accession>A0A836KFG2</accession>
<keyword evidence="1" id="KW-0732">Signal</keyword>
<reference evidence="2 3" key="1">
    <citation type="submission" date="2021-02" db="EMBL/GenBank/DDBJ databases">
        <title>Leishmania (Mundinia) enrietti genome sequencing and assembly.</title>
        <authorList>
            <person name="Almutairi H."/>
            <person name="Gatherer D."/>
        </authorList>
    </citation>
    <scope>NUCLEOTIDE SEQUENCE [LARGE SCALE GENOMIC DNA]</scope>
    <source>
        <strain evidence="2">CUR178</strain>
    </source>
</reference>
<dbReference type="GeneID" id="94169971"/>
<sequence>MAASPTLPQHFGVFLLGMLYWVEVAAPAMTHSSLMRERGPAIWAVDEPVLIAAGVGRGRAGAGVLG</sequence>
<organism evidence="2 3">
    <name type="scientific">Leishmania enriettii</name>
    <dbReference type="NCBI Taxonomy" id="5663"/>
    <lineage>
        <taxon>Eukaryota</taxon>
        <taxon>Discoba</taxon>
        <taxon>Euglenozoa</taxon>
        <taxon>Kinetoplastea</taxon>
        <taxon>Metakinetoplastina</taxon>
        <taxon>Trypanosomatida</taxon>
        <taxon>Trypanosomatidae</taxon>
        <taxon>Leishmaniinae</taxon>
        <taxon>Leishmania</taxon>
    </lineage>
</organism>
<dbReference type="Proteomes" id="UP000674179">
    <property type="component" value="Chromosome 31"/>
</dbReference>
<feature type="signal peptide" evidence="1">
    <location>
        <begin position="1"/>
        <end position="25"/>
    </location>
</feature>
<comment type="caution">
    <text evidence="2">The sequence shown here is derived from an EMBL/GenBank/DDBJ whole genome shotgun (WGS) entry which is preliminary data.</text>
</comment>
<evidence type="ECO:0000313" key="2">
    <source>
        <dbReference type="EMBL" id="KAG5472041.1"/>
    </source>
</evidence>
<keyword evidence="3" id="KW-1185">Reference proteome</keyword>
<gene>
    <name evidence="2" type="ORF">CUR178_02708</name>
</gene>
<dbReference type="RefSeq" id="XP_067690564.1">
    <property type="nucleotide sequence ID" value="XM_067834461.1"/>
</dbReference>
<dbReference type="EMBL" id="JAFHKP010000031">
    <property type="protein sequence ID" value="KAG5472041.1"/>
    <property type="molecule type" value="Genomic_DNA"/>
</dbReference>